<keyword evidence="1" id="KW-0472">Membrane</keyword>
<feature type="transmembrane region" description="Helical" evidence="1">
    <location>
        <begin position="156"/>
        <end position="172"/>
    </location>
</feature>
<feature type="transmembrane region" description="Helical" evidence="1">
    <location>
        <begin position="20"/>
        <end position="37"/>
    </location>
</feature>
<feature type="transmembrane region" description="Helical" evidence="1">
    <location>
        <begin position="49"/>
        <end position="70"/>
    </location>
</feature>
<dbReference type="Proteomes" id="UP000249453">
    <property type="component" value="Unassembled WGS sequence"/>
</dbReference>
<evidence type="ECO:0000313" key="2">
    <source>
        <dbReference type="EMBL" id="RAK31150.1"/>
    </source>
</evidence>
<feature type="transmembrane region" description="Helical" evidence="1">
    <location>
        <begin position="123"/>
        <end position="144"/>
    </location>
</feature>
<keyword evidence="1" id="KW-0812">Transmembrane</keyword>
<keyword evidence="3" id="KW-1185">Reference proteome</keyword>
<comment type="caution">
    <text evidence="2">The sequence shown here is derived from an EMBL/GenBank/DDBJ whole genome shotgun (WGS) entry which is preliminary data.</text>
</comment>
<dbReference type="AlphaFoldDB" id="A0A364JWX7"/>
<sequence length="197" mass="23182">MVSSVDTAISFADSFSHMRIINGMGISLCLSRLLIFASKFIQNPHKHKIAYMHIGWVIIVFLWIIQFWWEYLMLSGHKQLDVYTYIIDLLYVFGLFFVCVTITPDEVNEYGDYERYFISRKAWFFSLFIFLNFLEYISEARFYLASEDYAEIKTETISLIIETIGIIAAIKINNRKFQFFLIWLIIAGTLSDILIPD</sequence>
<name>A0A364JWX7_9HYPH</name>
<feature type="transmembrane region" description="Helical" evidence="1">
    <location>
        <begin position="179"/>
        <end position="195"/>
    </location>
</feature>
<proteinExistence type="predicted"/>
<organism evidence="2 3">
    <name type="scientific">Falsochrobactrum ovis</name>
    <dbReference type="NCBI Taxonomy" id="1293442"/>
    <lineage>
        <taxon>Bacteria</taxon>
        <taxon>Pseudomonadati</taxon>
        <taxon>Pseudomonadota</taxon>
        <taxon>Alphaproteobacteria</taxon>
        <taxon>Hyphomicrobiales</taxon>
        <taxon>Brucellaceae</taxon>
        <taxon>Falsochrobactrum</taxon>
    </lineage>
</organism>
<evidence type="ECO:0008006" key="4">
    <source>
        <dbReference type="Google" id="ProtNLM"/>
    </source>
</evidence>
<reference evidence="2 3" key="1">
    <citation type="submission" date="2018-06" db="EMBL/GenBank/DDBJ databases">
        <title>Genomic Encyclopedia of Type Strains, Phase IV (KMG-IV): sequencing the most valuable type-strain genomes for metagenomic binning, comparative biology and taxonomic classification.</title>
        <authorList>
            <person name="Goeker M."/>
        </authorList>
    </citation>
    <scope>NUCLEOTIDE SEQUENCE [LARGE SCALE GENOMIC DNA]</scope>
    <source>
        <strain evidence="2 3">DSM 26720</strain>
    </source>
</reference>
<feature type="transmembrane region" description="Helical" evidence="1">
    <location>
        <begin position="82"/>
        <end position="102"/>
    </location>
</feature>
<gene>
    <name evidence="2" type="ORF">C7374_103290</name>
</gene>
<accession>A0A364JWX7</accession>
<dbReference type="RefSeq" id="WP_210205088.1">
    <property type="nucleotide sequence ID" value="NZ_JBHEEY010000002.1"/>
</dbReference>
<protein>
    <recommendedName>
        <fullName evidence="4">Low temperature requirement A protein (LtrA)</fullName>
    </recommendedName>
</protein>
<evidence type="ECO:0000256" key="1">
    <source>
        <dbReference type="SAM" id="Phobius"/>
    </source>
</evidence>
<keyword evidence="1" id="KW-1133">Transmembrane helix</keyword>
<dbReference type="EMBL" id="QLMK01000003">
    <property type="protein sequence ID" value="RAK31150.1"/>
    <property type="molecule type" value="Genomic_DNA"/>
</dbReference>
<evidence type="ECO:0000313" key="3">
    <source>
        <dbReference type="Proteomes" id="UP000249453"/>
    </source>
</evidence>